<dbReference type="InterPro" id="IPR000073">
    <property type="entry name" value="AB_hydrolase_1"/>
</dbReference>
<dbReference type="InterPro" id="IPR029058">
    <property type="entry name" value="AB_hydrolase_fold"/>
</dbReference>
<name>A0A285EB84_9ACTN</name>
<dbReference type="PRINTS" id="PR00111">
    <property type="entry name" value="ABHYDROLASE"/>
</dbReference>
<dbReference type="Gene3D" id="3.40.50.1820">
    <property type="entry name" value="alpha/beta hydrolase"/>
    <property type="match status" value="1"/>
</dbReference>
<dbReference type="Pfam" id="PF00561">
    <property type="entry name" value="Abhydrolase_1"/>
    <property type="match status" value="1"/>
</dbReference>
<dbReference type="EMBL" id="OBDO01000004">
    <property type="protein sequence ID" value="SNX96369.1"/>
    <property type="molecule type" value="Genomic_DNA"/>
</dbReference>
<proteinExistence type="predicted"/>
<dbReference type="RefSeq" id="WP_172442394.1">
    <property type="nucleotide sequence ID" value="NZ_JACHXB010000002.1"/>
</dbReference>
<dbReference type="Proteomes" id="UP000219514">
    <property type="component" value="Unassembled WGS sequence"/>
</dbReference>
<gene>
    <name evidence="2" type="ORF">SAMN06893097_10483</name>
</gene>
<evidence type="ECO:0000259" key="1">
    <source>
        <dbReference type="Pfam" id="PF00561"/>
    </source>
</evidence>
<organism evidence="2 3">
    <name type="scientific">Geodermatophilus sabuli</name>
    <dbReference type="NCBI Taxonomy" id="1564158"/>
    <lineage>
        <taxon>Bacteria</taxon>
        <taxon>Bacillati</taxon>
        <taxon>Actinomycetota</taxon>
        <taxon>Actinomycetes</taxon>
        <taxon>Geodermatophilales</taxon>
        <taxon>Geodermatophilaceae</taxon>
        <taxon>Geodermatophilus</taxon>
    </lineage>
</organism>
<dbReference type="SUPFAM" id="SSF53474">
    <property type="entry name" value="alpha/beta-Hydrolases"/>
    <property type="match status" value="1"/>
</dbReference>
<accession>A0A285EB84</accession>
<evidence type="ECO:0000313" key="3">
    <source>
        <dbReference type="Proteomes" id="UP000219514"/>
    </source>
</evidence>
<reference evidence="2 3" key="1">
    <citation type="submission" date="2017-09" db="EMBL/GenBank/DDBJ databases">
        <authorList>
            <person name="Ehlers B."/>
            <person name="Leendertz F.H."/>
        </authorList>
    </citation>
    <scope>NUCLEOTIDE SEQUENCE [LARGE SCALE GENOMIC DNA]</scope>
    <source>
        <strain evidence="2 3">DSM 46844</strain>
    </source>
</reference>
<dbReference type="GO" id="GO:0003824">
    <property type="term" value="F:catalytic activity"/>
    <property type="evidence" value="ECO:0007669"/>
    <property type="project" value="UniProtKB-ARBA"/>
</dbReference>
<feature type="domain" description="AB hydrolase-1" evidence="1">
    <location>
        <begin position="20"/>
        <end position="246"/>
    </location>
</feature>
<dbReference type="AlphaFoldDB" id="A0A285EB84"/>
<keyword evidence="3" id="KW-1185">Reference proteome</keyword>
<protein>
    <submittedName>
        <fullName evidence="2">Pimeloyl-ACP methyl ester carboxylesterase</fullName>
    </submittedName>
</protein>
<evidence type="ECO:0000313" key="2">
    <source>
        <dbReference type="EMBL" id="SNX96369.1"/>
    </source>
</evidence>
<dbReference type="InterPro" id="IPR050266">
    <property type="entry name" value="AB_hydrolase_sf"/>
</dbReference>
<dbReference type="PANTHER" id="PTHR43798">
    <property type="entry name" value="MONOACYLGLYCEROL LIPASE"/>
    <property type="match status" value="1"/>
</dbReference>
<sequence length="290" mass="32045">MRVDLPQGTLEYARTGRGRPVVFLHGFGQDHRLWQPLVDELSGEFTCIAPDLPLGAHRAAMAPDADLTFPGQARLVSDLLQALDLTEVTLVGNDTGGATAQVVAARHPERLARLVLTGCETSGNFPPSPFTGLILAARLHAVRPLMAGMRVRALRRLPSAYGWLTTGELPHDLIDDWLDAYRSDAGVRRDARKVLCGFRDRRLLDDVAAELSHFDRPTLLAWPTDDRLFPYEHAHRLTALLPQARLAPVPGSRTWVMRDQPALLAELIRDFVRETSPRSRERVDGGPAGP</sequence>